<dbReference type="AlphaFoldDB" id="A0A1Y1IFN8"/>
<dbReference type="GO" id="GO:0005635">
    <property type="term" value="C:nuclear envelope"/>
    <property type="evidence" value="ECO:0000318"/>
    <property type="project" value="GO_Central"/>
</dbReference>
<organism evidence="8 9">
    <name type="scientific">Klebsormidium nitens</name>
    <name type="common">Green alga</name>
    <name type="synonym">Ulothrix nitens</name>
    <dbReference type="NCBI Taxonomy" id="105231"/>
    <lineage>
        <taxon>Eukaryota</taxon>
        <taxon>Viridiplantae</taxon>
        <taxon>Streptophyta</taxon>
        <taxon>Klebsormidiophyceae</taxon>
        <taxon>Klebsormidiales</taxon>
        <taxon>Klebsormidiaceae</taxon>
        <taxon>Klebsormidium</taxon>
    </lineage>
</organism>
<evidence type="ECO:0000313" key="9">
    <source>
        <dbReference type="Proteomes" id="UP000054558"/>
    </source>
</evidence>
<evidence type="ECO:0000256" key="1">
    <source>
        <dbReference type="ARBA" id="ARBA00004123"/>
    </source>
</evidence>
<evidence type="ECO:0000256" key="3">
    <source>
        <dbReference type="ARBA" id="ARBA00022448"/>
    </source>
</evidence>
<dbReference type="InterPro" id="IPR001494">
    <property type="entry name" value="Importin-beta_N"/>
</dbReference>
<dbReference type="STRING" id="105231.A0A1Y1IFN8"/>
<dbReference type="GO" id="GO:0031267">
    <property type="term" value="F:small GTPase binding"/>
    <property type="evidence" value="ECO:0007669"/>
    <property type="project" value="InterPro"/>
</dbReference>
<feature type="region of interest" description="Disordered" evidence="6">
    <location>
        <begin position="920"/>
        <end position="948"/>
    </location>
</feature>
<comment type="similarity">
    <text evidence="2">Belongs to the importin beta family.</text>
</comment>
<dbReference type="InterPro" id="IPR058669">
    <property type="entry name" value="TPR_IPO7/11-like"/>
</dbReference>
<dbReference type="PANTHER" id="PTHR10997:SF9">
    <property type="entry name" value="IMPORTIN-9"/>
    <property type="match status" value="1"/>
</dbReference>
<dbReference type="PROSITE" id="PS50166">
    <property type="entry name" value="IMPORTIN_B_NT"/>
    <property type="match status" value="1"/>
</dbReference>
<keyword evidence="3" id="KW-0813">Transport</keyword>
<keyword evidence="9" id="KW-1185">Reference proteome</keyword>
<evidence type="ECO:0000259" key="7">
    <source>
        <dbReference type="PROSITE" id="PS50166"/>
    </source>
</evidence>
<dbReference type="GO" id="GO:0005829">
    <property type="term" value="C:cytosol"/>
    <property type="evidence" value="ECO:0000318"/>
    <property type="project" value="GO_Central"/>
</dbReference>
<dbReference type="InterPro" id="IPR056840">
    <property type="entry name" value="HEAT_IPO9_central"/>
</dbReference>
<sequence length="1037" mass="111639">MANTLDTPDGHAWLLQCLQGTLDANPAVRVSAETALKQAADQAGFGPALVKIVLSFEVPYGLRQLGAVVVKKYVKEHWQDGEKGFVGPVVSDSDKADVRRLLPDGLADAKGKIRTAVGMAVAAIARMDWPQEWPQLMDVLVTGIKDRGNVNRMQGSLRCLSLFAGDIDDAQMPRVIAVLFPELLAIVSSGDAYDPSIQRRALSIVHSCIATLGLMSGVYLKETRDLLAPIIPAWLDQFARLLAMPLAAEDMDNLGLKLEVIKTLQQVVQNFAKLAVRDLPRVLGALWQTYVKGAAVYEQMVVLGEGDRPEAYDSDGDELNLETFTVQLFEFLLTIVSNPRLAPMIEGSIGELVYYAVGYMRMTDEQTEACAADPNQYVADEEEETFSCRNSGGLLLEELIESFEERALVAIAGAAQQRMEEAKEAKAAGKSDWWKMREASILALGTCAERFIEFQRAGVSTFDIPAFQGGLLHDDLGGGNESVPFLRGRALWAAAKFADALPKEQAVPFLHAAVGALSEGTPPAIQISGCRALAQLCPKLDADVVRPVLPLVFSSLDALLKAATEETLHLVLETLSVAVRADGATAAAFEATISPAVLHVWAQYVTDPLISEDALDVLEALAEFPECIHPLFLRVVPSLAGVLAAPDQQPPGLVEGALDLLTLLLQRSPADVSRTAFGPCFGATARIVMTTDDAALLQSGAECLAAFVRSSGTELLQWGPAKEETMKTLLDATGRLLDPHMDSSASLYVGNLITQLVRRLPGDMGPHSRPLLAALVARMQSSLMPALTISLLLVVARLVHMSAPNVSQLIDALVSLPAQGYSNALSFVLFEWTKWHGEIQGAYQIKVSLTALATLLASGDPRLGSVIVQGEQIQPEEGGVIMTRSRAKQGGRLERYSNVSLPVKLIAILADTLTEMKEAQATGVEDDDEWEEASGDEDEDDEAGPSGIVISAGTGRSSVFQPIEDFANLFSEDFAEGTYVEDPDAKSDPINSVNVSEYAVKYLKELARRDQVGFAACCQGLNRTQQEAIHAALQTGS</sequence>
<keyword evidence="5" id="KW-0539">Nucleus</keyword>
<dbReference type="InterPro" id="IPR016024">
    <property type="entry name" value="ARM-type_fold"/>
</dbReference>
<keyword evidence="4" id="KW-0653">Protein transport</keyword>
<protein>
    <submittedName>
        <fullName evidence="8">Putative importin 9</fullName>
    </submittedName>
</protein>
<dbReference type="Pfam" id="PF25018">
    <property type="entry name" value="HEAT_IPO9_c"/>
    <property type="match status" value="1"/>
</dbReference>
<dbReference type="PANTHER" id="PTHR10997">
    <property type="entry name" value="IMPORTIN-7, 8, 11"/>
    <property type="match status" value="1"/>
</dbReference>
<feature type="compositionally biased region" description="Acidic residues" evidence="6">
    <location>
        <begin position="924"/>
        <end position="943"/>
    </location>
</feature>
<comment type="subcellular location">
    <subcellularLocation>
        <location evidence="1">Nucleus</location>
    </subcellularLocation>
</comment>
<dbReference type="Proteomes" id="UP000054558">
    <property type="component" value="Unassembled WGS sequence"/>
</dbReference>
<dbReference type="OrthoDB" id="431626at2759"/>
<dbReference type="Pfam" id="PF25758">
    <property type="entry name" value="TPR_IPO11"/>
    <property type="match status" value="1"/>
</dbReference>
<dbReference type="InterPro" id="IPR011989">
    <property type="entry name" value="ARM-like"/>
</dbReference>
<dbReference type="SUPFAM" id="SSF48371">
    <property type="entry name" value="ARM repeat"/>
    <property type="match status" value="1"/>
</dbReference>
<name>A0A1Y1IFN8_KLENI</name>
<reference evidence="8 9" key="1">
    <citation type="journal article" date="2014" name="Nat. Commun.">
        <title>Klebsormidium flaccidum genome reveals primary factors for plant terrestrial adaptation.</title>
        <authorList>
            <person name="Hori K."/>
            <person name="Maruyama F."/>
            <person name="Fujisawa T."/>
            <person name="Togashi T."/>
            <person name="Yamamoto N."/>
            <person name="Seo M."/>
            <person name="Sato S."/>
            <person name="Yamada T."/>
            <person name="Mori H."/>
            <person name="Tajima N."/>
            <person name="Moriyama T."/>
            <person name="Ikeuchi M."/>
            <person name="Watanabe M."/>
            <person name="Wada H."/>
            <person name="Kobayashi K."/>
            <person name="Saito M."/>
            <person name="Masuda T."/>
            <person name="Sasaki-Sekimoto Y."/>
            <person name="Mashiguchi K."/>
            <person name="Awai K."/>
            <person name="Shimojima M."/>
            <person name="Masuda S."/>
            <person name="Iwai M."/>
            <person name="Nobusawa T."/>
            <person name="Narise T."/>
            <person name="Kondo S."/>
            <person name="Saito H."/>
            <person name="Sato R."/>
            <person name="Murakawa M."/>
            <person name="Ihara Y."/>
            <person name="Oshima-Yamada Y."/>
            <person name="Ohtaka K."/>
            <person name="Satoh M."/>
            <person name="Sonobe K."/>
            <person name="Ishii M."/>
            <person name="Ohtani R."/>
            <person name="Kanamori-Sato M."/>
            <person name="Honoki R."/>
            <person name="Miyazaki D."/>
            <person name="Mochizuki H."/>
            <person name="Umetsu J."/>
            <person name="Higashi K."/>
            <person name="Shibata D."/>
            <person name="Kamiya Y."/>
            <person name="Sato N."/>
            <person name="Nakamura Y."/>
            <person name="Tabata S."/>
            <person name="Ida S."/>
            <person name="Kurokawa K."/>
            <person name="Ohta H."/>
        </authorList>
    </citation>
    <scope>NUCLEOTIDE SEQUENCE [LARGE SCALE GENOMIC DNA]</scope>
    <source>
        <strain evidence="8 9">NIES-2285</strain>
    </source>
</reference>
<evidence type="ECO:0000256" key="4">
    <source>
        <dbReference type="ARBA" id="ARBA00022927"/>
    </source>
</evidence>
<dbReference type="GO" id="GO:0006606">
    <property type="term" value="P:protein import into nucleus"/>
    <property type="evidence" value="ECO:0000318"/>
    <property type="project" value="GO_Central"/>
</dbReference>
<evidence type="ECO:0000256" key="6">
    <source>
        <dbReference type="SAM" id="MobiDB-lite"/>
    </source>
</evidence>
<dbReference type="SMART" id="SM00913">
    <property type="entry name" value="IBN_N"/>
    <property type="match status" value="1"/>
</dbReference>
<dbReference type="Pfam" id="PF03810">
    <property type="entry name" value="IBN_N"/>
    <property type="match status" value="1"/>
</dbReference>
<evidence type="ECO:0000313" key="8">
    <source>
        <dbReference type="EMBL" id="GAQ87921.1"/>
    </source>
</evidence>
<accession>A0A1Y1IFN8</accession>
<dbReference type="Gene3D" id="1.25.10.10">
    <property type="entry name" value="Leucine-rich Repeat Variant"/>
    <property type="match status" value="1"/>
</dbReference>
<gene>
    <name evidence="8" type="ORF">KFL_003880030</name>
</gene>
<dbReference type="OMA" id="NPDQYTI"/>
<evidence type="ECO:0000256" key="5">
    <source>
        <dbReference type="ARBA" id="ARBA00023242"/>
    </source>
</evidence>
<proteinExistence type="inferred from homology"/>
<feature type="domain" description="Importin N-terminal" evidence="7">
    <location>
        <begin position="32"/>
        <end position="108"/>
    </location>
</feature>
<dbReference type="EMBL" id="DF237337">
    <property type="protein sequence ID" value="GAQ87921.1"/>
    <property type="molecule type" value="Genomic_DNA"/>
</dbReference>
<evidence type="ECO:0000256" key="2">
    <source>
        <dbReference type="ARBA" id="ARBA00007991"/>
    </source>
</evidence>